<proteinExistence type="predicted"/>
<comment type="caution">
    <text evidence="3">The sequence shown here is derived from an EMBL/GenBank/DDBJ whole genome shotgun (WGS) entry which is preliminary data.</text>
</comment>
<accession>A0ABV5WWD0</accession>
<evidence type="ECO:0000313" key="4">
    <source>
        <dbReference type="Proteomes" id="UP001589691"/>
    </source>
</evidence>
<sequence length="154" mass="17245">MEEQLPAAIKRVWLLSALISGVIGIGVTGGLWLAHQWFNWWPWLVWAGLGLTILDVVVELGLIPYRYRFWRYQITTDAVYIKRGVIFQREIAIPISRIQNVTLSAGPLLQLKALKAVAVETAASSYDIEGVTPAVADRLRHQIIALAKEARDAQ</sequence>
<dbReference type="EMBL" id="JBHLZY010000022">
    <property type="protein sequence ID" value="MFB9769981.1"/>
    <property type="molecule type" value="Genomic_DNA"/>
</dbReference>
<evidence type="ECO:0000259" key="2">
    <source>
        <dbReference type="Pfam" id="PF03703"/>
    </source>
</evidence>
<feature type="transmembrane region" description="Helical" evidence="1">
    <location>
        <begin position="12"/>
        <end position="34"/>
    </location>
</feature>
<dbReference type="PANTHER" id="PTHR34473">
    <property type="entry name" value="UPF0699 TRANSMEMBRANE PROTEIN YDBS"/>
    <property type="match status" value="1"/>
</dbReference>
<evidence type="ECO:0000256" key="1">
    <source>
        <dbReference type="SAM" id="Phobius"/>
    </source>
</evidence>
<keyword evidence="4" id="KW-1185">Reference proteome</keyword>
<keyword evidence="1" id="KW-0812">Transmembrane</keyword>
<reference evidence="3 4" key="1">
    <citation type="submission" date="2024-09" db="EMBL/GenBank/DDBJ databases">
        <authorList>
            <person name="Sun Q."/>
            <person name="Mori K."/>
        </authorList>
    </citation>
    <scope>NUCLEOTIDE SEQUENCE [LARGE SCALE GENOMIC DNA]</scope>
    <source>
        <strain evidence="3 4">TBRC 4576</strain>
    </source>
</reference>
<name>A0ABV5WWD0_9LACO</name>
<keyword evidence="1" id="KW-0472">Membrane</keyword>
<organism evidence="3 4">
    <name type="scientific">Lactiplantibacillus modestisalitolerans</name>
    <dbReference type="NCBI Taxonomy" id="1457219"/>
    <lineage>
        <taxon>Bacteria</taxon>
        <taxon>Bacillati</taxon>
        <taxon>Bacillota</taxon>
        <taxon>Bacilli</taxon>
        <taxon>Lactobacillales</taxon>
        <taxon>Lactobacillaceae</taxon>
        <taxon>Lactiplantibacillus</taxon>
    </lineage>
</organism>
<keyword evidence="1" id="KW-1133">Transmembrane helix</keyword>
<protein>
    <submittedName>
        <fullName evidence="3">PH domain-containing protein</fullName>
    </submittedName>
</protein>
<evidence type="ECO:0000313" key="3">
    <source>
        <dbReference type="EMBL" id="MFB9769981.1"/>
    </source>
</evidence>
<dbReference type="Proteomes" id="UP001589691">
    <property type="component" value="Unassembled WGS sequence"/>
</dbReference>
<dbReference type="InterPro" id="IPR005182">
    <property type="entry name" value="YdbS-like_PH"/>
</dbReference>
<feature type="domain" description="YdbS-like PH" evidence="2">
    <location>
        <begin position="67"/>
        <end position="143"/>
    </location>
</feature>
<dbReference type="PANTHER" id="PTHR34473:SF2">
    <property type="entry name" value="UPF0699 TRANSMEMBRANE PROTEIN YDBT"/>
    <property type="match status" value="1"/>
</dbReference>
<feature type="transmembrane region" description="Helical" evidence="1">
    <location>
        <begin position="40"/>
        <end position="63"/>
    </location>
</feature>
<dbReference type="Pfam" id="PF03703">
    <property type="entry name" value="bPH_2"/>
    <property type="match status" value="1"/>
</dbReference>
<dbReference type="RefSeq" id="WP_137641728.1">
    <property type="nucleotide sequence ID" value="NZ_BJEA01000002.1"/>
</dbReference>
<gene>
    <name evidence="3" type="ORF">ACFFLI_08930</name>
</gene>